<comment type="caution">
    <text evidence="1">The sequence shown here is derived from an EMBL/GenBank/DDBJ whole genome shotgun (WGS) entry which is preliminary data.</text>
</comment>
<evidence type="ECO:0000313" key="2">
    <source>
        <dbReference type="Proteomes" id="UP001055811"/>
    </source>
</evidence>
<reference evidence="1 2" key="2">
    <citation type="journal article" date="2022" name="Mol. Ecol. Resour.">
        <title>The genomes of chicory, endive, great burdock and yacon provide insights into Asteraceae paleo-polyploidization history and plant inulin production.</title>
        <authorList>
            <person name="Fan W."/>
            <person name="Wang S."/>
            <person name="Wang H."/>
            <person name="Wang A."/>
            <person name="Jiang F."/>
            <person name="Liu H."/>
            <person name="Zhao H."/>
            <person name="Xu D."/>
            <person name="Zhang Y."/>
        </authorList>
    </citation>
    <scope>NUCLEOTIDE SEQUENCE [LARGE SCALE GENOMIC DNA]</scope>
    <source>
        <strain evidence="2">cv. Punajuju</strain>
        <tissue evidence="1">Leaves</tissue>
    </source>
</reference>
<gene>
    <name evidence="1" type="ORF">L2E82_20172</name>
</gene>
<name>A0ACB9DSA0_CICIN</name>
<keyword evidence="2" id="KW-1185">Reference proteome</keyword>
<accession>A0ACB9DSA0</accession>
<organism evidence="1 2">
    <name type="scientific">Cichorium intybus</name>
    <name type="common">Chicory</name>
    <dbReference type="NCBI Taxonomy" id="13427"/>
    <lineage>
        <taxon>Eukaryota</taxon>
        <taxon>Viridiplantae</taxon>
        <taxon>Streptophyta</taxon>
        <taxon>Embryophyta</taxon>
        <taxon>Tracheophyta</taxon>
        <taxon>Spermatophyta</taxon>
        <taxon>Magnoliopsida</taxon>
        <taxon>eudicotyledons</taxon>
        <taxon>Gunneridae</taxon>
        <taxon>Pentapetalae</taxon>
        <taxon>asterids</taxon>
        <taxon>campanulids</taxon>
        <taxon>Asterales</taxon>
        <taxon>Asteraceae</taxon>
        <taxon>Cichorioideae</taxon>
        <taxon>Cichorieae</taxon>
        <taxon>Cichoriinae</taxon>
        <taxon>Cichorium</taxon>
    </lineage>
</organism>
<protein>
    <submittedName>
        <fullName evidence="1">Uncharacterized protein</fullName>
    </submittedName>
</protein>
<reference evidence="2" key="1">
    <citation type="journal article" date="2022" name="Mol. Ecol. Resour.">
        <title>The genomes of chicory, endive, great burdock and yacon provide insights into Asteraceae palaeo-polyploidization history and plant inulin production.</title>
        <authorList>
            <person name="Fan W."/>
            <person name="Wang S."/>
            <person name="Wang H."/>
            <person name="Wang A."/>
            <person name="Jiang F."/>
            <person name="Liu H."/>
            <person name="Zhao H."/>
            <person name="Xu D."/>
            <person name="Zhang Y."/>
        </authorList>
    </citation>
    <scope>NUCLEOTIDE SEQUENCE [LARGE SCALE GENOMIC DNA]</scope>
    <source>
        <strain evidence="2">cv. Punajuju</strain>
    </source>
</reference>
<sequence length="82" mass="9492">MQVVSLRGSNLFEWERGGGLSLEEKWLVLLFKFFSMNKPKIFKSGILEEKNPSTTQENEELESSEDDDIPSLEANTNRRRLT</sequence>
<proteinExistence type="predicted"/>
<dbReference type="EMBL" id="CM042012">
    <property type="protein sequence ID" value="KAI3749558.1"/>
    <property type="molecule type" value="Genomic_DNA"/>
</dbReference>
<evidence type="ECO:0000313" key="1">
    <source>
        <dbReference type="EMBL" id="KAI3749558.1"/>
    </source>
</evidence>
<dbReference type="Proteomes" id="UP001055811">
    <property type="component" value="Linkage Group LG04"/>
</dbReference>